<organism evidence="8 9">
    <name type="scientific">Acinetobacter piscicola</name>
    <dbReference type="NCBI Taxonomy" id="2006115"/>
    <lineage>
        <taxon>Bacteria</taxon>
        <taxon>Pseudomonadati</taxon>
        <taxon>Pseudomonadota</taxon>
        <taxon>Gammaproteobacteria</taxon>
        <taxon>Moraxellales</taxon>
        <taxon>Moraxellaceae</taxon>
        <taxon>Acinetobacter</taxon>
    </lineage>
</organism>
<evidence type="ECO:0000313" key="9">
    <source>
        <dbReference type="Proteomes" id="UP000593966"/>
    </source>
</evidence>
<dbReference type="PRINTS" id="PR00300">
    <property type="entry name" value="CLPPROTEASEA"/>
</dbReference>
<dbReference type="InterPro" id="IPR041546">
    <property type="entry name" value="ClpA/ClpB_AAA_lid"/>
</dbReference>
<dbReference type="SMART" id="SM00382">
    <property type="entry name" value="AAA"/>
    <property type="match status" value="2"/>
</dbReference>
<dbReference type="GO" id="GO:0005524">
    <property type="term" value="F:ATP binding"/>
    <property type="evidence" value="ECO:0007669"/>
    <property type="project" value="UniProtKB-KW"/>
</dbReference>
<protein>
    <submittedName>
        <fullName evidence="8">Type VI secretion system ATPase TssH</fullName>
    </submittedName>
</protein>
<dbReference type="CDD" id="cd19499">
    <property type="entry name" value="RecA-like_ClpB_Hsp104-like"/>
    <property type="match status" value="1"/>
</dbReference>
<dbReference type="InterPro" id="IPR017729">
    <property type="entry name" value="ATPase_T6SS_ClpV1"/>
</dbReference>
<dbReference type="GO" id="GO:0005737">
    <property type="term" value="C:cytoplasm"/>
    <property type="evidence" value="ECO:0007669"/>
    <property type="project" value="TreeGrafter"/>
</dbReference>
<dbReference type="NCBIfam" id="TIGR03345">
    <property type="entry name" value="VI_ClpV1"/>
    <property type="match status" value="1"/>
</dbReference>
<evidence type="ECO:0000256" key="4">
    <source>
        <dbReference type="ARBA" id="ARBA00023186"/>
    </source>
</evidence>
<dbReference type="Gene3D" id="1.10.8.60">
    <property type="match status" value="1"/>
</dbReference>
<evidence type="ECO:0000256" key="2">
    <source>
        <dbReference type="ARBA" id="ARBA00022741"/>
    </source>
</evidence>
<dbReference type="InterPro" id="IPR027417">
    <property type="entry name" value="P-loop_NTPase"/>
</dbReference>
<evidence type="ECO:0000256" key="5">
    <source>
        <dbReference type="SAM" id="Coils"/>
    </source>
</evidence>
<name>A0A7S6VY42_9GAMM</name>
<sequence>MSEVSRSALFSKLNKTLYKSLENAFFFAKLRENRFVEILHWLYQLEQQSDNDLFFIQQHFSLNQEKILNDIEQQISQLKSGHTSVNDFSDDIIQLIEETWLYSSLKFSSQNIRSGHLIYCLLTSTPFKRVLLNISDEFSKISPELLQEDLFKLCKDSVEQQQIQSDATAHEISSTSQSSLAKFATNLTQQAREKKLDPVTARDDEIRQMINILLRKRQNNPLLTGEAGVGKTAVVEGLAIKIAEQDVPPALQNVEIYLLDIGALKAGASVTGEFENRLKSVIREVNESAKPIILFIDEIHTLVGAGGAAGTGDAANLLKPALARGELRTIGATTWAEYKKYFEKDPALTRRFQTVQVAEPSEENATSMLRALVERLEQHHQVKILDEAVVASVKLSKRYIPARQLPDKAIGILDTACARVSVSLSAIPVRLTEIQQLILSAEQEKSHLLKQQEFGHQVNANRLIKIDESIQSYIAERDLIKQQYQQEKQIVDHLQQVREQLHIPKDLLENRSEQEVLALREQQQQLLIELRKVQAEQSLIFPVVDAELVAQVVADWTGIPVGKMLGDEVQRILDLSNVLNQRVIGQTHGLDAISKRIRTSRAMLDDPNKPIGVFMLAGPSGVGKTETALALADTIYGGEHNLITINMSEYQEPHTVSTLKGAPPGYVGYGEGGVLTEAVRRKPYSVVLLDEVEKAHPDVHEVFFQVFDKGWMEDGEGRYIDFKNTVIILTTNVGSDLIMDLCQDEDLKPTVDGLQKALREPLLRVFPAALLGRIQTIPYYPLSQEMLEKIVQLQLNRVVKRIYTNHEIELSYSDTVLTHIVERCTELESGGRMIDAIISNHILPELSLKILSVMGGDDKIKQIKINIQDQQLSYEYLT</sequence>
<dbReference type="SMART" id="SM01086">
    <property type="entry name" value="ClpB_D2-small"/>
    <property type="match status" value="1"/>
</dbReference>
<dbReference type="AlphaFoldDB" id="A0A7S6VY42"/>
<dbReference type="FunFam" id="3.40.50.300:FF:000010">
    <property type="entry name" value="Chaperone clpB 1, putative"/>
    <property type="match status" value="1"/>
</dbReference>
<comment type="similarity">
    <text evidence="1">Belongs to the ClpA/ClpB family.</text>
</comment>
<dbReference type="InterPro" id="IPR003959">
    <property type="entry name" value="ATPase_AAA_core"/>
</dbReference>
<dbReference type="Gene3D" id="3.40.50.300">
    <property type="entry name" value="P-loop containing nucleotide triphosphate hydrolases"/>
    <property type="match status" value="3"/>
</dbReference>
<dbReference type="SUPFAM" id="SSF81923">
    <property type="entry name" value="Double Clp-N motif"/>
    <property type="match status" value="1"/>
</dbReference>
<reference evidence="8 9" key="1">
    <citation type="submission" date="2020-02" db="EMBL/GenBank/DDBJ databases">
        <title>Tigecycline-resistant Acinetobacter species from pigs and migratory birds.</title>
        <authorList>
            <person name="Chen C."/>
            <person name="Sun J."/>
            <person name="Liao X.-P."/>
            <person name="Liu Y.-H."/>
        </authorList>
    </citation>
    <scope>NUCLEOTIDE SEQUENCE [LARGE SCALE GENOMIC DNA]</scope>
    <source>
        <strain evidence="8 9">YH12207_T</strain>
    </source>
</reference>
<dbReference type="PANTHER" id="PTHR11638">
    <property type="entry name" value="ATP-DEPENDENT CLP PROTEASE"/>
    <property type="match status" value="1"/>
</dbReference>
<dbReference type="Pfam" id="PF10431">
    <property type="entry name" value="ClpB_D2-small"/>
    <property type="match status" value="1"/>
</dbReference>
<dbReference type="Gene3D" id="1.10.1780.10">
    <property type="entry name" value="Clp, N-terminal domain"/>
    <property type="match status" value="1"/>
</dbReference>
<evidence type="ECO:0000259" key="7">
    <source>
        <dbReference type="SMART" id="SM01086"/>
    </source>
</evidence>
<keyword evidence="3" id="KW-0067">ATP-binding</keyword>
<keyword evidence="2" id="KW-0547">Nucleotide-binding</keyword>
<feature type="domain" description="AAA+ ATPase" evidence="6">
    <location>
        <begin position="610"/>
        <end position="752"/>
    </location>
</feature>
<keyword evidence="4" id="KW-0143">Chaperone</keyword>
<evidence type="ECO:0000256" key="3">
    <source>
        <dbReference type="ARBA" id="ARBA00022840"/>
    </source>
</evidence>
<dbReference type="GO" id="GO:0016887">
    <property type="term" value="F:ATP hydrolysis activity"/>
    <property type="evidence" value="ECO:0007669"/>
    <property type="project" value="InterPro"/>
</dbReference>
<dbReference type="PROSITE" id="PS00870">
    <property type="entry name" value="CLPAB_1"/>
    <property type="match status" value="1"/>
</dbReference>
<feature type="coiled-coil region" evidence="5">
    <location>
        <begin position="505"/>
        <end position="536"/>
    </location>
</feature>
<evidence type="ECO:0000259" key="6">
    <source>
        <dbReference type="SMART" id="SM00382"/>
    </source>
</evidence>
<dbReference type="Pfam" id="PF00004">
    <property type="entry name" value="AAA"/>
    <property type="match status" value="1"/>
</dbReference>
<dbReference type="EMBL" id="CP048659">
    <property type="protein sequence ID" value="QOW47013.1"/>
    <property type="molecule type" value="Genomic_DNA"/>
</dbReference>
<proteinExistence type="inferred from homology"/>
<dbReference type="Proteomes" id="UP000593966">
    <property type="component" value="Chromosome"/>
</dbReference>
<evidence type="ECO:0000256" key="1">
    <source>
        <dbReference type="ARBA" id="ARBA00008675"/>
    </source>
</evidence>
<dbReference type="SUPFAM" id="SSF52540">
    <property type="entry name" value="P-loop containing nucleoside triphosphate hydrolases"/>
    <property type="match status" value="2"/>
</dbReference>
<dbReference type="InterPro" id="IPR036628">
    <property type="entry name" value="Clp_N_dom_sf"/>
</dbReference>
<dbReference type="InterPro" id="IPR018368">
    <property type="entry name" value="ClpA/B_CS1"/>
</dbReference>
<dbReference type="CDD" id="cd00009">
    <property type="entry name" value="AAA"/>
    <property type="match status" value="1"/>
</dbReference>
<dbReference type="InterPro" id="IPR003593">
    <property type="entry name" value="AAA+_ATPase"/>
</dbReference>
<dbReference type="Pfam" id="PF07724">
    <property type="entry name" value="AAA_2"/>
    <property type="match status" value="1"/>
</dbReference>
<dbReference type="PANTHER" id="PTHR11638:SF184">
    <property type="entry name" value="ATPASE WITH CHAPERONE ACTIVITY"/>
    <property type="match status" value="1"/>
</dbReference>
<accession>A0A7S6VY42</accession>
<dbReference type="GO" id="GO:0034605">
    <property type="term" value="P:cellular response to heat"/>
    <property type="evidence" value="ECO:0007669"/>
    <property type="project" value="TreeGrafter"/>
</dbReference>
<keyword evidence="9" id="KW-1185">Reference proteome</keyword>
<gene>
    <name evidence="8" type="primary">tssH</name>
    <name evidence="8" type="ORF">G0028_14595</name>
</gene>
<dbReference type="InterPro" id="IPR001270">
    <property type="entry name" value="ClpA/B"/>
</dbReference>
<dbReference type="FunFam" id="3.40.50.300:FF:000025">
    <property type="entry name" value="ATP-dependent Clp protease subunit"/>
    <property type="match status" value="1"/>
</dbReference>
<feature type="domain" description="AAA+ ATPase" evidence="6">
    <location>
        <begin position="217"/>
        <end position="362"/>
    </location>
</feature>
<feature type="domain" description="Clp ATPase C-terminal" evidence="7">
    <location>
        <begin position="782"/>
        <end position="874"/>
    </location>
</feature>
<dbReference type="InterPro" id="IPR019489">
    <property type="entry name" value="Clp_ATPase_C"/>
</dbReference>
<dbReference type="RefSeq" id="WP_180047196.1">
    <property type="nucleotide sequence ID" value="NZ_CP048659.1"/>
</dbReference>
<keyword evidence="5" id="KW-0175">Coiled coil</keyword>
<evidence type="ECO:0000313" key="8">
    <source>
        <dbReference type="EMBL" id="QOW47013.1"/>
    </source>
</evidence>
<dbReference type="Pfam" id="PF17871">
    <property type="entry name" value="AAA_lid_9"/>
    <property type="match status" value="1"/>
</dbReference>
<dbReference type="InterPro" id="IPR050130">
    <property type="entry name" value="ClpA_ClpB"/>
</dbReference>